<keyword evidence="3" id="KW-0547">Nucleotide-binding</keyword>
<protein>
    <recommendedName>
        <fullName evidence="1">non-specific serine/threonine protein kinase</fullName>
        <ecNumber evidence="1">2.7.11.1</ecNumber>
    </recommendedName>
</protein>
<sequence length="367" mass="42187">MGSHKLQELFARGLQRQSYYSDPLTANIYCSQPFKGAIYQQTLFKSLIPHIRVDREAGQDVASLNSSGIAISVPAKCRPELDVLYNVIVTLARVFEDIHRHGVYHLDIYPSNIMISSLESENSFEDALRIVDFGSARIGKMLGLGFDLKDNLFDEDDYRIFAEKETEEQLEREWRKSNNTDDTRIFLRKDNGHSFYRFVWACWIAMCSPCLLLKSSSAAFVLLLAPQKKKKKNRSPELLFSKEPIPRVDPSKVDMWSLGMVIHYLLTGATHIGEVLSEVDLRRLVNSSKTIEQYLKTNMAKSFIAWKEVLAKGLLVRDPTQRWSAGELVEWLVAKGPVQCLKEELRDMVRAQMDTRRGIRKIMNYTR</sequence>
<evidence type="ECO:0000256" key="4">
    <source>
        <dbReference type="ARBA" id="ARBA00022777"/>
    </source>
</evidence>
<dbReference type="Gene3D" id="1.10.510.10">
    <property type="entry name" value="Transferase(Phosphotransferase) domain 1"/>
    <property type="match status" value="1"/>
</dbReference>
<dbReference type="EMBL" id="RBNI01003101">
    <property type="protein sequence ID" value="RUP48676.1"/>
    <property type="molecule type" value="Genomic_DNA"/>
</dbReference>
<dbReference type="InterPro" id="IPR000719">
    <property type="entry name" value="Prot_kinase_dom"/>
</dbReference>
<dbReference type="InterPro" id="IPR011009">
    <property type="entry name" value="Kinase-like_dom_sf"/>
</dbReference>
<dbReference type="GO" id="GO:0000407">
    <property type="term" value="C:phagophore assembly site"/>
    <property type="evidence" value="ECO:0007669"/>
    <property type="project" value="TreeGrafter"/>
</dbReference>
<dbReference type="GO" id="GO:0005524">
    <property type="term" value="F:ATP binding"/>
    <property type="evidence" value="ECO:0007669"/>
    <property type="project" value="UniProtKB-KW"/>
</dbReference>
<evidence type="ECO:0000256" key="2">
    <source>
        <dbReference type="ARBA" id="ARBA00022679"/>
    </source>
</evidence>
<organism evidence="7 8">
    <name type="scientific">Jimgerdemannia flammicorona</name>
    <dbReference type="NCBI Taxonomy" id="994334"/>
    <lineage>
        <taxon>Eukaryota</taxon>
        <taxon>Fungi</taxon>
        <taxon>Fungi incertae sedis</taxon>
        <taxon>Mucoromycota</taxon>
        <taxon>Mucoromycotina</taxon>
        <taxon>Endogonomycetes</taxon>
        <taxon>Endogonales</taxon>
        <taxon>Endogonaceae</taxon>
        <taxon>Jimgerdemannia</taxon>
    </lineage>
</organism>
<dbReference type="GO" id="GO:0016020">
    <property type="term" value="C:membrane"/>
    <property type="evidence" value="ECO:0007669"/>
    <property type="project" value="TreeGrafter"/>
</dbReference>
<dbReference type="SUPFAM" id="SSF56112">
    <property type="entry name" value="Protein kinase-like (PK-like)"/>
    <property type="match status" value="1"/>
</dbReference>
<dbReference type="InterPro" id="IPR045269">
    <property type="entry name" value="Atg1-like"/>
</dbReference>
<dbReference type="GO" id="GO:0000045">
    <property type="term" value="P:autophagosome assembly"/>
    <property type="evidence" value="ECO:0007669"/>
    <property type="project" value="TreeGrafter"/>
</dbReference>
<dbReference type="OrthoDB" id="4062651at2759"/>
<dbReference type="GO" id="GO:0005829">
    <property type="term" value="C:cytosol"/>
    <property type="evidence" value="ECO:0007669"/>
    <property type="project" value="TreeGrafter"/>
</dbReference>
<dbReference type="GO" id="GO:0010506">
    <property type="term" value="P:regulation of autophagy"/>
    <property type="evidence" value="ECO:0007669"/>
    <property type="project" value="InterPro"/>
</dbReference>
<accession>A0A433DCY0</accession>
<evidence type="ECO:0000256" key="3">
    <source>
        <dbReference type="ARBA" id="ARBA00022741"/>
    </source>
</evidence>
<keyword evidence="8" id="KW-1185">Reference proteome</keyword>
<dbReference type="SMART" id="SM00220">
    <property type="entry name" value="S_TKc"/>
    <property type="match status" value="1"/>
</dbReference>
<dbReference type="GO" id="GO:0005776">
    <property type="term" value="C:autophagosome"/>
    <property type="evidence" value="ECO:0007669"/>
    <property type="project" value="TreeGrafter"/>
</dbReference>
<keyword evidence="4 7" id="KW-0418">Kinase</keyword>
<keyword evidence="2" id="KW-0808">Transferase</keyword>
<dbReference type="PANTHER" id="PTHR24348:SF22">
    <property type="entry name" value="NON-SPECIFIC SERINE_THREONINE PROTEIN KINASE"/>
    <property type="match status" value="1"/>
</dbReference>
<dbReference type="PANTHER" id="PTHR24348">
    <property type="entry name" value="SERINE/THREONINE-PROTEIN KINASE UNC-51-RELATED"/>
    <property type="match status" value="1"/>
</dbReference>
<evidence type="ECO:0000313" key="8">
    <source>
        <dbReference type="Proteomes" id="UP000268093"/>
    </source>
</evidence>
<reference evidence="7 8" key="1">
    <citation type="journal article" date="2018" name="New Phytol.">
        <title>Phylogenomics of Endogonaceae and evolution of mycorrhizas within Mucoromycota.</title>
        <authorList>
            <person name="Chang Y."/>
            <person name="Desiro A."/>
            <person name="Na H."/>
            <person name="Sandor L."/>
            <person name="Lipzen A."/>
            <person name="Clum A."/>
            <person name="Barry K."/>
            <person name="Grigoriev I.V."/>
            <person name="Martin F.M."/>
            <person name="Stajich J.E."/>
            <person name="Smith M.E."/>
            <person name="Bonito G."/>
            <person name="Spatafora J.W."/>
        </authorList>
    </citation>
    <scope>NUCLEOTIDE SEQUENCE [LARGE SCALE GENOMIC DNA]</scope>
    <source>
        <strain evidence="7 8">GMNB39</strain>
    </source>
</reference>
<name>A0A433DCY0_9FUNG</name>
<dbReference type="GO" id="GO:0004674">
    <property type="term" value="F:protein serine/threonine kinase activity"/>
    <property type="evidence" value="ECO:0007669"/>
    <property type="project" value="UniProtKB-EC"/>
</dbReference>
<evidence type="ECO:0000259" key="6">
    <source>
        <dbReference type="PROSITE" id="PS50011"/>
    </source>
</evidence>
<proteinExistence type="predicted"/>
<dbReference type="EC" id="2.7.11.1" evidence="1"/>
<evidence type="ECO:0000256" key="1">
    <source>
        <dbReference type="ARBA" id="ARBA00012513"/>
    </source>
</evidence>
<keyword evidence="5" id="KW-0067">ATP-binding</keyword>
<comment type="caution">
    <text evidence="7">The sequence shown here is derived from an EMBL/GenBank/DDBJ whole genome shotgun (WGS) entry which is preliminary data.</text>
</comment>
<feature type="domain" description="Protein kinase" evidence="6">
    <location>
        <begin position="1"/>
        <end position="332"/>
    </location>
</feature>
<evidence type="ECO:0000313" key="7">
    <source>
        <dbReference type="EMBL" id="RUP48676.1"/>
    </source>
</evidence>
<dbReference type="Proteomes" id="UP000268093">
    <property type="component" value="Unassembled WGS sequence"/>
</dbReference>
<gene>
    <name evidence="7" type="ORF">BC936DRAFT_144195</name>
</gene>
<evidence type="ECO:0000256" key="5">
    <source>
        <dbReference type="ARBA" id="ARBA00022840"/>
    </source>
</evidence>
<dbReference type="PROSITE" id="PS50011">
    <property type="entry name" value="PROTEIN_KINASE_DOM"/>
    <property type="match status" value="1"/>
</dbReference>
<dbReference type="AlphaFoldDB" id="A0A433DCY0"/>